<feature type="compositionally biased region" description="Polar residues" evidence="3">
    <location>
        <begin position="548"/>
        <end position="562"/>
    </location>
</feature>
<keyword evidence="6" id="KW-1185">Reference proteome</keyword>
<proteinExistence type="predicted"/>
<evidence type="ECO:0000256" key="3">
    <source>
        <dbReference type="SAM" id="MobiDB-lite"/>
    </source>
</evidence>
<dbReference type="Gene3D" id="1.10.10.750">
    <property type="entry name" value="Ypt/Rab-GAP domain of gyp1p, domain 1"/>
    <property type="match status" value="1"/>
</dbReference>
<feature type="compositionally biased region" description="Acidic residues" evidence="3">
    <location>
        <begin position="564"/>
        <end position="573"/>
    </location>
</feature>
<evidence type="ECO:0000259" key="5">
    <source>
        <dbReference type="PROSITE" id="PS50086"/>
    </source>
</evidence>
<evidence type="ECO:0000313" key="7">
    <source>
        <dbReference type="RefSeq" id="XP_022084218.1"/>
    </source>
</evidence>
<dbReference type="FunFam" id="1.10.472.80:FF:000007">
    <property type="entry name" value="Rab GTPase-activating protein 1 isoform X1"/>
    <property type="match status" value="1"/>
</dbReference>
<dbReference type="AlphaFoldDB" id="A0A8B7XTP0"/>
<dbReference type="PANTHER" id="PTHR47219">
    <property type="entry name" value="RAB GTPASE-ACTIVATING PROTEIN 1-LIKE"/>
    <property type="match status" value="1"/>
</dbReference>
<dbReference type="Gene3D" id="2.30.29.30">
    <property type="entry name" value="Pleckstrin-homology domain (PH domain)/Phosphotyrosine-binding domain (PTB)"/>
    <property type="match status" value="1"/>
</dbReference>
<feature type="coiled-coil region" evidence="2">
    <location>
        <begin position="886"/>
        <end position="966"/>
    </location>
</feature>
<dbReference type="Gene3D" id="1.10.8.270">
    <property type="entry name" value="putative rabgap domain of human tbc1 domain family member 14 like domains"/>
    <property type="match status" value="1"/>
</dbReference>
<dbReference type="InterPro" id="IPR050302">
    <property type="entry name" value="Rab_GAP_TBC_domain"/>
</dbReference>
<evidence type="ECO:0000313" key="6">
    <source>
        <dbReference type="Proteomes" id="UP000694845"/>
    </source>
</evidence>
<evidence type="ECO:0000259" key="4">
    <source>
        <dbReference type="PROSITE" id="PS01179"/>
    </source>
</evidence>
<evidence type="ECO:0000256" key="1">
    <source>
        <dbReference type="ARBA" id="ARBA00022468"/>
    </source>
</evidence>
<feature type="coiled-coil region" evidence="2">
    <location>
        <begin position="1052"/>
        <end position="1100"/>
    </location>
</feature>
<protein>
    <submittedName>
        <fullName evidence="7 8">Rab GTPase-activating protein 1-like isoform X1</fullName>
    </submittedName>
</protein>
<keyword evidence="1" id="KW-0343">GTPase activation</keyword>
<feature type="domain" description="PID" evidence="4">
    <location>
        <begin position="205"/>
        <end position="323"/>
    </location>
</feature>
<dbReference type="Gene3D" id="1.10.472.80">
    <property type="entry name" value="Ypt/Rab-GAP domain of gyp1p, domain 3"/>
    <property type="match status" value="1"/>
</dbReference>
<feature type="region of interest" description="Disordered" evidence="3">
    <location>
        <begin position="539"/>
        <end position="582"/>
    </location>
</feature>
<dbReference type="SUPFAM" id="SSF47923">
    <property type="entry name" value="Ypt/Rab-GAP domain of gyp1p"/>
    <property type="match status" value="2"/>
</dbReference>
<dbReference type="CDD" id="cd01211">
    <property type="entry name" value="PTB_Rab6GAP"/>
    <property type="match status" value="1"/>
</dbReference>
<dbReference type="KEGG" id="aplc:110975764"/>
<dbReference type="PROSITE" id="PS01179">
    <property type="entry name" value="PID"/>
    <property type="match status" value="1"/>
</dbReference>
<dbReference type="GO" id="GO:0005737">
    <property type="term" value="C:cytoplasm"/>
    <property type="evidence" value="ECO:0007669"/>
    <property type="project" value="UniProtKB-ARBA"/>
</dbReference>
<dbReference type="OrthoDB" id="295078at2759"/>
<dbReference type="SMART" id="SM00462">
    <property type="entry name" value="PTB"/>
    <property type="match status" value="1"/>
</dbReference>
<dbReference type="InterPro" id="IPR035969">
    <property type="entry name" value="Rab-GAP_TBC_sf"/>
</dbReference>
<dbReference type="RefSeq" id="XP_022084219.1">
    <property type="nucleotide sequence ID" value="XM_022228527.1"/>
</dbReference>
<dbReference type="Proteomes" id="UP000694845">
    <property type="component" value="Unplaced"/>
</dbReference>
<name>A0A8B7XTP0_ACAPL</name>
<dbReference type="GeneID" id="110975764"/>
<evidence type="ECO:0000256" key="2">
    <source>
        <dbReference type="SAM" id="Coils"/>
    </source>
</evidence>
<accession>A0A8B7XTP0</accession>
<organism evidence="6 7">
    <name type="scientific">Acanthaster planci</name>
    <name type="common">Crown-of-thorns starfish</name>
    <dbReference type="NCBI Taxonomy" id="133434"/>
    <lineage>
        <taxon>Eukaryota</taxon>
        <taxon>Metazoa</taxon>
        <taxon>Echinodermata</taxon>
        <taxon>Eleutherozoa</taxon>
        <taxon>Asterozoa</taxon>
        <taxon>Asteroidea</taxon>
        <taxon>Valvatacea</taxon>
        <taxon>Valvatida</taxon>
        <taxon>Acanthasteridae</taxon>
        <taxon>Acanthaster</taxon>
    </lineage>
</organism>
<feature type="domain" description="Rab-GAP TBC" evidence="5">
    <location>
        <begin position="618"/>
        <end position="804"/>
    </location>
</feature>
<feature type="compositionally biased region" description="Basic and acidic residues" evidence="3">
    <location>
        <begin position="171"/>
        <end position="181"/>
    </location>
</feature>
<dbReference type="RefSeq" id="XP_022084218.1">
    <property type="nucleotide sequence ID" value="XM_022228526.1"/>
</dbReference>
<reference evidence="7 8" key="1">
    <citation type="submission" date="2025-04" db="UniProtKB">
        <authorList>
            <consortium name="RefSeq"/>
        </authorList>
    </citation>
    <scope>IDENTIFICATION</scope>
</reference>
<dbReference type="PANTHER" id="PTHR47219:SF9">
    <property type="entry name" value="GTPASE ACTIVATING PROTEIN AND CENTROSOME-ASSOCIATED, ISOFORM B"/>
    <property type="match status" value="1"/>
</dbReference>
<dbReference type="SMART" id="SM00164">
    <property type="entry name" value="TBC"/>
    <property type="match status" value="1"/>
</dbReference>
<sequence>MDDKVSRSSADSLSVTDEFVVVTPNSEKAAEPAPDNVSTASAESMGLKIVGNGNMEDLKQHLDEMLSGDQSDSNGGHRAPSVGGSGQETPTNGGQFRGRSVSEPAQRAGMVYTANNPSHQLGDTGGSPTGRPMSKDDFGERILTGRVGSSQVRGPGSAGEKEVDEGGLDPWEPRSGPDRPNRLSPSHVGVVPMDKICTLFSRIIYLGAATVNAPKSEMEATKNMSILKQQQSRNAIEIVLSVPRTSEGSVRLLETDGKSEISAYRITRILFCCRGREGTNISDCFAFTCGHGNRDSQLFQCHIFRCEVPEAVQRILTCFGQAFHRVPRSPGLVDGAPGAPTSPRETLMSFTIPVLVDIREDDGRGNFGAVPRDKRCFKLRQGVKKEVVVTVQQSHHRVLNIERCFGLLISPGREVPDREMHLLDVVNLETSSDGKNYTVYSMWDPNKADLEVLNTESPPGLDKGMFMTIAVDLVITGIQEPVRFVVETKVRIFPSTEKFWYFNKKPVHEFFYLMLEETEAAVENEPAYSVLSLESESQRERRRIPARSPSSNLVQTPDSMTSVPEEESDDDEPLQSGSGNVDKDCEESILLTWGDLLAKWRANLSVRPKPLRSMVRKGIPEALRGEVWQLLAGVKDCEGLMEEYRVLITKNSPAEQVILADITRTFTAHEKFQNESEGGQDAMYKISKAYSVYDSEVGYCQGLSFLAAVLWLHMPEEQAFAVLTKIMYDYRLRDLFMNSFAELHIKFYQLERLIEDNIPDLFAHFVHIGIEAHMYASQWFLTLYTARFPLYTVFHIMDLFLMEGMPIVFNIAVALLKAAKKELLGQDFEGVLKYFRVTLPKRYRTEDSAQELMQSALGTKISNRKLKKYEKEFYAMREDEDREDPLERIERENKQLMHANIRLEQENDELARELIVHRLAMEKQLDKERDRADELDRDLKAIKLQLLDTEEENKHLESETTQIKEMYRTGMEKSELDAKRNATIIADYKQICSQLSERLEKQQTGAREDMYRLRRKLQTCEHCANLIDEDGKLNQSANLIQATEEEEPEPELAAAEQQIRELELELAQTKLQLVESQCQVQDLEHKLSSSLSELHAARNNSWLQKTFSSLKDATTAAKKE</sequence>
<dbReference type="GO" id="GO:0031267">
    <property type="term" value="F:small GTPase binding"/>
    <property type="evidence" value="ECO:0007669"/>
    <property type="project" value="UniProtKB-ARBA"/>
</dbReference>
<dbReference type="PROSITE" id="PS50086">
    <property type="entry name" value="TBC_RABGAP"/>
    <property type="match status" value="1"/>
</dbReference>
<feature type="region of interest" description="Disordered" evidence="3">
    <location>
        <begin position="23"/>
        <end position="101"/>
    </location>
</feature>
<dbReference type="GO" id="GO:0005096">
    <property type="term" value="F:GTPase activator activity"/>
    <property type="evidence" value="ECO:0007669"/>
    <property type="project" value="UniProtKB-KW"/>
</dbReference>
<dbReference type="FunFam" id="1.10.8.270:FF:000001">
    <property type="entry name" value="TBC1 domain family member 1"/>
    <property type="match status" value="1"/>
</dbReference>
<dbReference type="Pfam" id="PF00640">
    <property type="entry name" value="PID"/>
    <property type="match status" value="1"/>
</dbReference>
<dbReference type="FunFam" id="1.10.10.750:FF:000004">
    <property type="entry name" value="Putative rab gtpase-activating protein 1"/>
    <property type="match status" value="1"/>
</dbReference>
<dbReference type="Pfam" id="PF12473">
    <property type="entry name" value="DUF3694"/>
    <property type="match status" value="1"/>
</dbReference>
<dbReference type="InterPro" id="IPR022164">
    <property type="entry name" value="Kinesin-like"/>
</dbReference>
<evidence type="ECO:0000313" key="8">
    <source>
        <dbReference type="RefSeq" id="XP_022084219.1"/>
    </source>
</evidence>
<dbReference type="InterPro" id="IPR006020">
    <property type="entry name" value="PTB/PI_dom"/>
</dbReference>
<dbReference type="InterPro" id="IPR000195">
    <property type="entry name" value="Rab-GAP-TBC_dom"/>
</dbReference>
<gene>
    <name evidence="7 8" type="primary">LOC110975764</name>
</gene>
<feature type="region of interest" description="Disordered" evidence="3">
    <location>
        <begin position="113"/>
        <end position="187"/>
    </location>
</feature>
<dbReference type="Pfam" id="PF00566">
    <property type="entry name" value="RabGAP-TBC"/>
    <property type="match status" value="1"/>
</dbReference>
<dbReference type="InterPro" id="IPR011993">
    <property type="entry name" value="PH-like_dom_sf"/>
</dbReference>
<dbReference type="SUPFAM" id="SSF50729">
    <property type="entry name" value="PH domain-like"/>
    <property type="match status" value="1"/>
</dbReference>
<keyword evidence="2" id="KW-0175">Coiled coil</keyword>